<protein>
    <recommendedName>
        <fullName evidence="2">prolyl oligopeptidase</fullName>
        <ecNumber evidence="2">3.4.21.26</ecNumber>
    </recommendedName>
</protein>
<dbReference type="Pfam" id="PF02897">
    <property type="entry name" value="Peptidase_S9_N"/>
    <property type="match status" value="1"/>
</dbReference>
<dbReference type="Proteomes" id="UP001291309">
    <property type="component" value="Unassembled WGS sequence"/>
</dbReference>
<evidence type="ECO:0000256" key="4">
    <source>
        <dbReference type="ARBA" id="ARBA00022801"/>
    </source>
</evidence>
<evidence type="ECO:0000259" key="6">
    <source>
        <dbReference type="Pfam" id="PF00326"/>
    </source>
</evidence>
<dbReference type="InterPro" id="IPR002470">
    <property type="entry name" value="Peptidase_S9A"/>
</dbReference>
<keyword evidence="3" id="KW-0645">Protease</keyword>
<organism evidence="8 9">
    <name type="scientific">Hyalangium rubrum</name>
    <dbReference type="NCBI Taxonomy" id="3103134"/>
    <lineage>
        <taxon>Bacteria</taxon>
        <taxon>Pseudomonadati</taxon>
        <taxon>Myxococcota</taxon>
        <taxon>Myxococcia</taxon>
        <taxon>Myxococcales</taxon>
        <taxon>Cystobacterineae</taxon>
        <taxon>Archangiaceae</taxon>
        <taxon>Hyalangium</taxon>
    </lineage>
</organism>
<evidence type="ECO:0000256" key="2">
    <source>
        <dbReference type="ARBA" id="ARBA00011897"/>
    </source>
</evidence>
<dbReference type="Pfam" id="PF00326">
    <property type="entry name" value="Peptidase_S9"/>
    <property type="match status" value="1"/>
</dbReference>
<dbReference type="Gene3D" id="2.130.10.120">
    <property type="entry name" value="Prolyl oligopeptidase, N-terminal domain"/>
    <property type="match status" value="1"/>
</dbReference>
<dbReference type="InterPro" id="IPR001375">
    <property type="entry name" value="Peptidase_S9_cat"/>
</dbReference>
<evidence type="ECO:0000313" key="8">
    <source>
        <dbReference type="EMBL" id="MDY7233328.1"/>
    </source>
</evidence>
<name>A0ABU5HIN1_9BACT</name>
<dbReference type="InterPro" id="IPR023302">
    <property type="entry name" value="Pept_S9A_N"/>
</dbReference>
<accession>A0ABU5HIN1</accession>
<dbReference type="RefSeq" id="WP_321552038.1">
    <property type="nucleotide sequence ID" value="NZ_JAXIVS010000033.1"/>
</dbReference>
<dbReference type="PANTHER" id="PTHR42881:SF2">
    <property type="entry name" value="PROLYL ENDOPEPTIDASE"/>
    <property type="match status" value="1"/>
</dbReference>
<evidence type="ECO:0000259" key="7">
    <source>
        <dbReference type="Pfam" id="PF02897"/>
    </source>
</evidence>
<dbReference type="PRINTS" id="PR00862">
    <property type="entry name" value="PROLIGOPTASE"/>
</dbReference>
<dbReference type="EMBL" id="JAXIVS010000033">
    <property type="protein sequence ID" value="MDY7233328.1"/>
    <property type="molecule type" value="Genomic_DNA"/>
</dbReference>
<comment type="catalytic activity">
    <reaction evidence="1">
        <text>Hydrolysis of Pro-|-Xaa &gt;&gt; Ala-|-Xaa in oligopeptides.</text>
        <dbReference type="EC" id="3.4.21.26"/>
    </reaction>
</comment>
<feature type="domain" description="Peptidase S9A N-terminal" evidence="7">
    <location>
        <begin position="5"/>
        <end position="401"/>
    </location>
</feature>
<keyword evidence="4" id="KW-0378">Hydrolase</keyword>
<evidence type="ECO:0000256" key="5">
    <source>
        <dbReference type="ARBA" id="ARBA00022825"/>
    </source>
</evidence>
<dbReference type="SUPFAM" id="SSF53474">
    <property type="entry name" value="alpha/beta-Hydrolases"/>
    <property type="match status" value="1"/>
</dbReference>
<evidence type="ECO:0000256" key="3">
    <source>
        <dbReference type="ARBA" id="ARBA00022670"/>
    </source>
</evidence>
<evidence type="ECO:0000313" key="9">
    <source>
        <dbReference type="Proteomes" id="UP001291309"/>
    </source>
</evidence>
<dbReference type="SUPFAM" id="SSF50993">
    <property type="entry name" value="Peptidase/esterase 'gauge' domain"/>
    <property type="match status" value="1"/>
</dbReference>
<keyword evidence="9" id="KW-1185">Reference proteome</keyword>
<reference evidence="8 9" key="1">
    <citation type="submission" date="2023-12" db="EMBL/GenBank/DDBJ databases">
        <title>the genome sequence of Hyalangium sp. s54d21.</title>
        <authorList>
            <person name="Zhang X."/>
        </authorList>
    </citation>
    <scope>NUCLEOTIDE SEQUENCE [LARGE SCALE GENOMIC DNA]</scope>
    <source>
        <strain evidence="9">s54d21</strain>
    </source>
</reference>
<dbReference type="PANTHER" id="PTHR42881">
    <property type="entry name" value="PROLYL ENDOPEPTIDASE"/>
    <property type="match status" value="1"/>
</dbReference>
<dbReference type="EC" id="3.4.21.26" evidence="2"/>
<dbReference type="Gene3D" id="3.40.50.1820">
    <property type="entry name" value="alpha/beta hydrolase"/>
    <property type="match status" value="1"/>
</dbReference>
<dbReference type="InterPro" id="IPR029058">
    <property type="entry name" value="AB_hydrolase_fold"/>
</dbReference>
<sequence length="698" mass="75518">MSPREPVVDDYFGTQVVDPYRWMEDWEAPRFVDWLHQQDAYARAVLGAIPERNRLLERLQSYSAGGPVVRGVRQAAGRSFYLKRNPGDDALKLYVLLTPEGPERLLFDPARAGSAMSIDYFRPSPDGLRVAYGLSKGGSEQSVLHILEVESGEHAPETIDRTPYAEPSWLPDGTGFYYNRLAGQAAGTAEAEKYLHSRTWLHRVGTPPEQDVPVLGTGVAGSPALQPVDSPYVQVTAGSEHILALISHGADAAMSVHVARANPSAVAGFQWKKVADFADGVTAAVLHGEELYLLTRKDSPRFKVVQVDADAPELARAKTVVPSSERVIQGIAVAADGLYLSELDGGLGRLRRYNFASRTLTEIPLPLEGSVRGPVTEPTRAGALVGVQNWITPETWHRIDGSGQRLPTRIVAPWNVDTSRYLVEEVQVRSWDETLIPLSIVRRRDARLDGSSPVWLTAYGSYGLSLTPSFSGVVGTSRLMPLVEDGGMYAICHVRGGGEYGEAWRLAGTRENKPNGYKDLLACAKHLIAQRYTRASALALEGASAGGIVVGMAMTTRPDLFQVVFNRVGDTNPLRLEHGADGPIIAAEFGSTRTQAGFQELYAIDSTQHVRAGTAYPAVMLTAGFNDPRVPPWQPGKLAAHLQAATTSGRPVILRVEFDGGHVASSSAQSHAEHADMLAFFYAQLGRTNAQAGVDSGG</sequence>
<feature type="domain" description="Peptidase S9 prolyl oligopeptidase catalytic" evidence="6">
    <location>
        <begin position="479"/>
        <end position="686"/>
    </location>
</feature>
<gene>
    <name evidence="8" type="ORF">SYV04_43475</name>
</gene>
<evidence type="ECO:0000256" key="1">
    <source>
        <dbReference type="ARBA" id="ARBA00001070"/>
    </source>
</evidence>
<comment type="caution">
    <text evidence="8">The sequence shown here is derived from an EMBL/GenBank/DDBJ whole genome shotgun (WGS) entry which is preliminary data.</text>
</comment>
<keyword evidence="5" id="KW-0720">Serine protease</keyword>
<proteinExistence type="predicted"/>
<dbReference type="InterPro" id="IPR051167">
    <property type="entry name" value="Prolyl_oligopep/macrocyclase"/>
</dbReference>